<feature type="non-terminal residue" evidence="2">
    <location>
        <position position="77"/>
    </location>
</feature>
<evidence type="ECO:0000313" key="2">
    <source>
        <dbReference type="EMBL" id="AIA94272.1"/>
    </source>
</evidence>
<protein>
    <submittedName>
        <fullName evidence="2">CAZy families GH16 protein</fullName>
    </submittedName>
</protein>
<feature type="non-terminal residue" evidence="2">
    <location>
        <position position="1"/>
    </location>
</feature>
<dbReference type="EMBL" id="KF126920">
    <property type="protein sequence ID" value="AIA94272.1"/>
    <property type="molecule type" value="Genomic_DNA"/>
</dbReference>
<organism evidence="2">
    <name type="scientific">uncultured Mycobacterium sp</name>
    <dbReference type="NCBI Taxonomy" id="171292"/>
    <lineage>
        <taxon>Bacteria</taxon>
        <taxon>Bacillati</taxon>
        <taxon>Actinomycetota</taxon>
        <taxon>Actinomycetes</taxon>
        <taxon>Mycobacteriales</taxon>
        <taxon>Mycobacteriaceae</taxon>
        <taxon>Mycobacterium</taxon>
        <taxon>environmental samples</taxon>
    </lineage>
</organism>
<dbReference type="AlphaFoldDB" id="A0A060CH78"/>
<feature type="region of interest" description="Disordered" evidence="1">
    <location>
        <begin position="56"/>
        <end position="77"/>
    </location>
</feature>
<reference evidence="2" key="1">
    <citation type="journal article" date="2013" name="Environ. Microbiol.">
        <title>Seasonally variable intestinal metagenomes of the red palm weevil (Rhynchophorus ferrugineus).</title>
        <authorList>
            <person name="Jia S."/>
            <person name="Zhang X."/>
            <person name="Zhang G."/>
            <person name="Yin A."/>
            <person name="Zhang S."/>
            <person name="Li F."/>
            <person name="Wang L."/>
            <person name="Zhao D."/>
            <person name="Yun Q."/>
            <person name="Tala"/>
            <person name="Wang J."/>
            <person name="Sun G."/>
            <person name="Baabdullah M."/>
            <person name="Yu X."/>
            <person name="Hu S."/>
            <person name="Al-Mssallem I.S."/>
            <person name="Yu J."/>
        </authorList>
    </citation>
    <scope>NUCLEOTIDE SEQUENCE</scope>
</reference>
<sequence length="77" mass="8860">PGQQFGRWESCVRADPGSLHALLLMWPVEENFPEGGEIDWMENMSSDRQKTDFFLHYGEDNQQENGDSSTTPRSGRR</sequence>
<proteinExistence type="predicted"/>
<dbReference type="Gene3D" id="2.60.120.200">
    <property type="match status" value="1"/>
</dbReference>
<accession>A0A060CH78</accession>
<name>A0A060CH78_9MYCO</name>
<evidence type="ECO:0000256" key="1">
    <source>
        <dbReference type="SAM" id="MobiDB-lite"/>
    </source>
</evidence>
<feature type="compositionally biased region" description="Polar residues" evidence="1">
    <location>
        <begin position="63"/>
        <end position="77"/>
    </location>
</feature>